<proteinExistence type="predicted"/>
<evidence type="ECO:0000313" key="1">
    <source>
        <dbReference type="EMBL" id="RXJ73682.1"/>
    </source>
</evidence>
<reference evidence="1 2" key="1">
    <citation type="submission" date="2017-10" db="EMBL/GenBank/DDBJ databases">
        <title>Nyctiphanis sp. nov., isolated from the stomach of the euphausiid Nyctiphanes simplex (Hansen, 1911) in the Gulf of California.</title>
        <authorList>
            <person name="Gomez-Gil B."/>
            <person name="Aguilar-Mendez M."/>
            <person name="Lopez-Cortes A."/>
            <person name="Gomez-Gutierrez J."/>
            <person name="Roque A."/>
            <person name="Lang E."/>
            <person name="Gonzalez-Castillo A."/>
        </authorList>
    </citation>
    <scope>NUCLEOTIDE SEQUENCE [LARGE SCALE GENOMIC DNA]</scope>
    <source>
        <strain evidence="1 2">CAIM 600</strain>
    </source>
</reference>
<dbReference type="EMBL" id="PEIB01000007">
    <property type="protein sequence ID" value="RXJ73682.1"/>
    <property type="molecule type" value="Genomic_DNA"/>
</dbReference>
<dbReference type="AlphaFoldDB" id="A0A4Q0YRE6"/>
<gene>
    <name evidence="1" type="ORF">CS022_08045</name>
</gene>
<accession>A0A4Q0YRE6</accession>
<comment type="caution">
    <text evidence="1">The sequence shown here is derived from an EMBL/GenBank/DDBJ whole genome shotgun (WGS) entry which is preliminary data.</text>
</comment>
<dbReference type="RefSeq" id="WP_129121846.1">
    <property type="nucleotide sequence ID" value="NZ_PEIB01000007.1"/>
</dbReference>
<keyword evidence="2" id="KW-1185">Reference proteome</keyword>
<name>A0A4Q0YRE6_9GAMM</name>
<protein>
    <submittedName>
        <fullName evidence="1">Uncharacterized protein</fullName>
    </submittedName>
</protein>
<evidence type="ECO:0000313" key="2">
    <source>
        <dbReference type="Proteomes" id="UP000290287"/>
    </source>
</evidence>
<sequence length="93" mass="10624">MIEEGIIKAASRKDSGVNKIVLLQLLTEQEASSFHDEFIELLQKYSKLTHPRLKTPEPNATAQHMYFTYFNDEDTGPLFPVPNVVEEVPYTRG</sequence>
<organism evidence="1 2">
    <name type="scientific">Veronia nyctiphanis</name>
    <dbReference type="NCBI Taxonomy" id="1278244"/>
    <lineage>
        <taxon>Bacteria</taxon>
        <taxon>Pseudomonadati</taxon>
        <taxon>Pseudomonadota</taxon>
        <taxon>Gammaproteobacteria</taxon>
        <taxon>Vibrionales</taxon>
        <taxon>Vibrionaceae</taxon>
        <taxon>Veronia</taxon>
    </lineage>
</organism>
<dbReference type="Proteomes" id="UP000290287">
    <property type="component" value="Unassembled WGS sequence"/>
</dbReference>